<dbReference type="Proteomes" id="UP000245474">
    <property type="component" value="Unassembled WGS sequence"/>
</dbReference>
<dbReference type="RefSeq" id="WP_109677245.1">
    <property type="nucleotide sequence ID" value="NZ_CP086615.1"/>
</dbReference>
<dbReference type="PANTHER" id="PTHR34290">
    <property type="entry name" value="SI:CH73-390P7.2"/>
    <property type="match status" value="1"/>
</dbReference>
<organism evidence="1 2">
    <name type="scientific">Sediminicurvatus halobius</name>
    <dbReference type="NCBI Taxonomy" id="2182432"/>
    <lineage>
        <taxon>Bacteria</taxon>
        <taxon>Pseudomonadati</taxon>
        <taxon>Pseudomonadota</taxon>
        <taxon>Gammaproteobacteria</taxon>
        <taxon>Chromatiales</taxon>
        <taxon>Ectothiorhodospiraceae</taxon>
        <taxon>Sediminicurvatus</taxon>
    </lineage>
</organism>
<reference evidence="1 2" key="1">
    <citation type="submission" date="2018-05" db="EMBL/GenBank/DDBJ databases">
        <title>Spiribacter halobius sp. nov., a moderately halophilic bacterium isolated from marine solar saltern.</title>
        <authorList>
            <person name="Zheng W.-S."/>
            <person name="Lu D.-C."/>
            <person name="Du Z.-J."/>
        </authorList>
    </citation>
    <scope>NUCLEOTIDE SEQUENCE [LARGE SCALE GENOMIC DNA]</scope>
    <source>
        <strain evidence="1 2">E85</strain>
    </source>
</reference>
<dbReference type="AlphaFoldDB" id="A0A2U2N4X3"/>
<gene>
    <name evidence="1" type="ORF">DEM34_05890</name>
</gene>
<proteinExistence type="predicted"/>
<evidence type="ECO:0000313" key="2">
    <source>
        <dbReference type="Proteomes" id="UP000245474"/>
    </source>
</evidence>
<dbReference type="PANTHER" id="PTHR34290:SF2">
    <property type="entry name" value="OS04G0668800 PROTEIN"/>
    <property type="match status" value="1"/>
</dbReference>
<keyword evidence="2" id="KW-1185">Reference proteome</keyword>
<sequence length="123" mass="13853">MAETPPLTVYYDGACPLCRREIGFYRRRRGAERLRWLDVSAEGAEAVLPEGLSRRAALGRFHVGLADGRLVSGGAAFAELWAALPGFRAAGRLFRRRPLVNLLELAYRGFLPLRPYLQRLVRQ</sequence>
<accession>A0A2U2N4X3</accession>
<dbReference type="InterPro" id="IPR007263">
    <property type="entry name" value="DCC1-like"/>
</dbReference>
<dbReference type="OrthoDB" id="5294764at2"/>
<dbReference type="Pfam" id="PF04134">
    <property type="entry name" value="DCC1-like"/>
    <property type="match status" value="1"/>
</dbReference>
<name>A0A2U2N4X3_9GAMM</name>
<dbReference type="InterPro" id="IPR044691">
    <property type="entry name" value="DCC1_Trx"/>
</dbReference>
<dbReference type="GO" id="GO:0015035">
    <property type="term" value="F:protein-disulfide reductase activity"/>
    <property type="evidence" value="ECO:0007669"/>
    <property type="project" value="InterPro"/>
</dbReference>
<protein>
    <submittedName>
        <fullName evidence="1">DUF393 domain-containing protein</fullName>
    </submittedName>
</protein>
<dbReference type="EMBL" id="QFFI01000007">
    <property type="protein sequence ID" value="PWG64034.1"/>
    <property type="molecule type" value="Genomic_DNA"/>
</dbReference>
<comment type="caution">
    <text evidence="1">The sequence shown here is derived from an EMBL/GenBank/DDBJ whole genome shotgun (WGS) entry which is preliminary data.</text>
</comment>
<evidence type="ECO:0000313" key="1">
    <source>
        <dbReference type="EMBL" id="PWG64034.1"/>
    </source>
</evidence>